<dbReference type="PANTHER" id="PTHR33209:SF1">
    <property type="entry name" value="PEPTIDASE S49 DOMAIN-CONTAINING PROTEIN"/>
    <property type="match status" value="1"/>
</dbReference>
<dbReference type="SUPFAM" id="SSF52096">
    <property type="entry name" value="ClpP/crotonase"/>
    <property type="match status" value="2"/>
</dbReference>
<dbReference type="CDD" id="cd07023">
    <property type="entry name" value="S49_Sppa_N_C"/>
    <property type="match status" value="1"/>
</dbReference>
<feature type="domain" description="Peptidase S49" evidence="8">
    <location>
        <begin position="395"/>
        <end position="545"/>
    </location>
</feature>
<dbReference type="EC" id="3.4.21.-" evidence="9"/>
<dbReference type="Pfam" id="PF01343">
    <property type="entry name" value="Peptidase_S49"/>
    <property type="match status" value="2"/>
</dbReference>
<keyword evidence="6 7" id="KW-0472">Membrane</keyword>
<evidence type="ECO:0000256" key="1">
    <source>
        <dbReference type="ARBA" id="ARBA00004370"/>
    </source>
</evidence>
<feature type="domain" description="Peptidase S49" evidence="8">
    <location>
        <begin position="143"/>
        <end position="294"/>
    </location>
</feature>
<dbReference type="InterPro" id="IPR029045">
    <property type="entry name" value="ClpP/crotonase-like_dom_sf"/>
</dbReference>
<dbReference type="InterPro" id="IPR002142">
    <property type="entry name" value="Peptidase_S49"/>
</dbReference>
<evidence type="ECO:0000256" key="2">
    <source>
        <dbReference type="ARBA" id="ARBA00008683"/>
    </source>
</evidence>
<dbReference type="NCBIfam" id="TIGR00705">
    <property type="entry name" value="SppA_67K"/>
    <property type="match status" value="1"/>
</dbReference>
<accession>A0ABW1VI43</accession>
<dbReference type="NCBIfam" id="NF008195">
    <property type="entry name" value="PRK10949.1"/>
    <property type="match status" value="1"/>
</dbReference>
<dbReference type="PIRSF" id="PIRSF001217">
    <property type="entry name" value="Protease_4_SppA"/>
    <property type="match status" value="1"/>
</dbReference>
<comment type="subcellular location">
    <subcellularLocation>
        <location evidence="1">Membrane</location>
    </subcellularLocation>
</comment>
<dbReference type="Gene3D" id="3.90.226.10">
    <property type="entry name" value="2-enoyl-CoA Hydratase, Chain A, domain 1"/>
    <property type="match status" value="3"/>
</dbReference>
<dbReference type="InterPro" id="IPR047272">
    <property type="entry name" value="S49_SppA_C"/>
</dbReference>
<evidence type="ECO:0000259" key="8">
    <source>
        <dbReference type="Pfam" id="PF01343"/>
    </source>
</evidence>
<comment type="caution">
    <text evidence="9">The sequence shown here is derived from an EMBL/GenBank/DDBJ whole genome shotgun (WGS) entry which is preliminary data.</text>
</comment>
<evidence type="ECO:0000256" key="4">
    <source>
        <dbReference type="ARBA" id="ARBA00022801"/>
    </source>
</evidence>
<evidence type="ECO:0000256" key="3">
    <source>
        <dbReference type="ARBA" id="ARBA00022670"/>
    </source>
</evidence>
<evidence type="ECO:0000256" key="7">
    <source>
        <dbReference type="SAM" id="Phobius"/>
    </source>
</evidence>
<organism evidence="9 10">
    <name type="scientific">Tatumella punctata</name>
    <dbReference type="NCBI Taxonomy" id="399969"/>
    <lineage>
        <taxon>Bacteria</taxon>
        <taxon>Pseudomonadati</taxon>
        <taxon>Pseudomonadota</taxon>
        <taxon>Gammaproteobacteria</taxon>
        <taxon>Enterobacterales</taxon>
        <taxon>Erwiniaceae</taxon>
        <taxon>Tatumella</taxon>
    </lineage>
</organism>
<dbReference type="Gene3D" id="6.20.330.10">
    <property type="match status" value="1"/>
</dbReference>
<dbReference type="InterPro" id="IPR004635">
    <property type="entry name" value="Pept_S49_SppA"/>
</dbReference>
<dbReference type="CDD" id="cd07018">
    <property type="entry name" value="S49_SppA_67K_type"/>
    <property type="match status" value="1"/>
</dbReference>
<keyword evidence="5" id="KW-0720">Serine protease</keyword>
<dbReference type="NCBIfam" id="TIGR00706">
    <property type="entry name" value="SppA_dom"/>
    <property type="match status" value="1"/>
</dbReference>
<sequence>MRTLGRFIVRLLSAGWRVLNFIREFILNLFLLVLIVAGVGIWMQVSGGSSSSAKTLTGGALKLDIDGTIVDQPSANNRLGKIGRELIGSRSETLQQNSLFDIVDAIRQAKTDDKITGIVLDLRNFAGGDQPSLRYIGKALQEFRDSGKPVYAYGDNYSQAQYYLASFASTVYLSPQGAIDIHGMATNNLYFKTLLDTLKVSSHVFRVGTYKSAVEPFLRDNMSPAARDADSRWINQLWDSYLATVAANRKLTPQQVFPGADNLIAALKADGGNTATYALKSKLVDELQTRSAVDQQLIKKFGWDPQENDYRSVSIYNYPVNDPHSSQQGNIAVIVANGAIVDGESSSGNVGSETTVAQIRAARLNKAVKAIILRVNSPGGSVTASEAIREELMAAKQAGKPVVVSMGGLAASGGYWISTPASYIIASPTTLTGSIGIFGVINTIENTLSTIGVHTDGVATSPLADVSMTKALPQQVEQMMQISIENGYSNFLNLVAASRHKTTEQVNQIAQGHVWTGSDAKANGLVDQLGDFDDAVKKAAELAQIKTPVLDWYQQQPSLFDQVLDQMSASVSAALPVSVRALLPAPLAEVMTDISKQPGVTGQTVDPQNRYAYCLNCGVLN</sequence>
<comment type="similarity">
    <text evidence="2">Belongs to the peptidase S49 family.</text>
</comment>
<feature type="transmembrane region" description="Helical" evidence="7">
    <location>
        <begin position="21"/>
        <end position="43"/>
    </location>
</feature>
<proteinExistence type="inferred from homology"/>
<keyword evidence="4 9" id="KW-0378">Hydrolase</keyword>
<evidence type="ECO:0000256" key="6">
    <source>
        <dbReference type="ARBA" id="ARBA00023136"/>
    </source>
</evidence>
<dbReference type="PANTHER" id="PTHR33209">
    <property type="entry name" value="PROTEASE 4"/>
    <property type="match status" value="1"/>
</dbReference>
<dbReference type="InterPro" id="IPR047217">
    <property type="entry name" value="S49_SppA_67K_type_N"/>
</dbReference>
<evidence type="ECO:0000313" key="10">
    <source>
        <dbReference type="Proteomes" id="UP001596215"/>
    </source>
</evidence>
<dbReference type="InterPro" id="IPR004634">
    <property type="entry name" value="Pept_S49_pIV"/>
</dbReference>
<keyword evidence="7" id="KW-0812">Transmembrane</keyword>
<dbReference type="GO" id="GO:0016787">
    <property type="term" value="F:hydrolase activity"/>
    <property type="evidence" value="ECO:0007669"/>
    <property type="project" value="UniProtKB-KW"/>
</dbReference>
<evidence type="ECO:0000313" key="9">
    <source>
        <dbReference type="EMBL" id="MFC6360637.1"/>
    </source>
</evidence>
<keyword evidence="3" id="KW-0645">Protease</keyword>
<dbReference type="RefSeq" id="WP_212708287.1">
    <property type="nucleotide sequence ID" value="NZ_BAAAFW010000017.1"/>
</dbReference>
<evidence type="ECO:0000256" key="5">
    <source>
        <dbReference type="ARBA" id="ARBA00022825"/>
    </source>
</evidence>
<reference evidence="10" key="1">
    <citation type="journal article" date="2019" name="Int. J. Syst. Evol. Microbiol.">
        <title>The Global Catalogue of Microorganisms (GCM) 10K type strain sequencing project: providing services to taxonomists for standard genome sequencing and annotation.</title>
        <authorList>
            <consortium name="The Broad Institute Genomics Platform"/>
            <consortium name="The Broad Institute Genome Sequencing Center for Infectious Disease"/>
            <person name="Wu L."/>
            <person name="Ma J."/>
        </authorList>
    </citation>
    <scope>NUCLEOTIDE SEQUENCE [LARGE SCALE GENOMIC DNA]</scope>
    <source>
        <strain evidence="10">CGMCC 4.1530</strain>
    </source>
</reference>
<name>A0ABW1VI43_9GAMM</name>
<dbReference type="EMBL" id="JBHSUC010000001">
    <property type="protein sequence ID" value="MFC6360637.1"/>
    <property type="molecule type" value="Genomic_DNA"/>
</dbReference>
<keyword evidence="10" id="KW-1185">Reference proteome</keyword>
<dbReference type="Proteomes" id="UP001596215">
    <property type="component" value="Unassembled WGS sequence"/>
</dbReference>
<protein>
    <submittedName>
        <fullName evidence="9">Signal peptide peptidase SppA</fullName>
        <ecNumber evidence="9">3.4.21.-</ecNumber>
    </submittedName>
</protein>
<gene>
    <name evidence="9" type="primary">sppA</name>
    <name evidence="9" type="ORF">ACFP73_00710</name>
</gene>
<keyword evidence="7" id="KW-1133">Transmembrane helix</keyword>